<organism evidence="2 3">
    <name type="scientific">Anisodus acutangulus</name>
    <dbReference type="NCBI Taxonomy" id="402998"/>
    <lineage>
        <taxon>Eukaryota</taxon>
        <taxon>Viridiplantae</taxon>
        <taxon>Streptophyta</taxon>
        <taxon>Embryophyta</taxon>
        <taxon>Tracheophyta</taxon>
        <taxon>Spermatophyta</taxon>
        <taxon>Magnoliopsida</taxon>
        <taxon>eudicotyledons</taxon>
        <taxon>Gunneridae</taxon>
        <taxon>Pentapetalae</taxon>
        <taxon>asterids</taxon>
        <taxon>lamiids</taxon>
        <taxon>Solanales</taxon>
        <taxon>Solanaceae</taxon>
        <taxon>Solanoideae</taxon>
        <taxon>Hyoscyameae</taxon>
        <taxon>Anisodus</taxon>
    </lineage>
</organism>
<comment type="caution">
    <text evidence="2">The sequence shown here is derived from an EMBL/GenBank/DDBJ whole genome shotgun (WGS) entry which is preliminary data.</text>
</comment>
<dbReference type="AlphaFoldDB" id="A0A9Q1LD44"/>
<evidence type="ECO:0008006" key="4">
    <source>
        <dbReference type="Google" id="ProtNLM"/>
    </source>
</evidence>
<feature type="transmembrane region" description="Helical" evidence="1">
    <location>
        <begin position="58"/>
        <end position="80"/>
    </location>
</feature>
<keyword evidence="1" id="KW-1133">Transmembrane helix</keyword>
<reference evidence="3" key="1">
    <citation type="journal article" date="2023" name="Proc. Natl. Acad. Sci. U.S.A.">
        <title>Genomic and structural basis for evolution of tropane alkaloid biosynthesis.</title>
        <authorList>
            <person name="Wanga Y.-J."/>
            <person name="Taina T."/>
            <person name="Yua J.-Y."/>
            <person name="Lia J."/>
            <person name="Xua B."/>
            <person name="Chenc J."/>
            <person name="D'Auriad J.C."/>
            <person name="Huanga J.-P."/>
            <person name="Huanga S.-X."/>
        </authorList>
    </citation>
    <scope>NUCLEOTIDE SEQUENCE [LARGE SCALE GENOMIC DNA]</scope>
    <source>
        <strain evidence="3">cv. KIB-2019</strain>
    </source>
</reference>
<keyword evidence="1" id="KW-0472">Membrane</keyword>
<gene>
    <name evidence="2" type="ORF">K7X08_012350</name>
</gene>
<evidence type="ECO:0000313" key="2">
    <source>
        <dbReference type="EMBL" id="KAJ8532427.1"/>
    </source>
</evidence>
<evidence type="ECO:0000256" key="1">
    <source>
        <dbReference type="SAM" id="Phobius"/>
    </source>
</evidence>
<dbReference type="Proteomes" id="UP001152561">
    <property type="component" value="Unassembled WGS sequence"/>
</dbReference>
<sequence>MEYEGFDNVKYEKDRSMERFNRFRKIMKMLQFIQVVVVFMLISWSWTRLPPAVKLSVYLFNPHVVFLIGNTIIVVIILLCRQTEANNSKPLTANFNHEDVSPGDVQLVTEKPVSSPASLPDMAEPDFTGDENKQTVCSESKVPNKVQSNNIEEEMATKKIKILERTQSEKLNRETAVNPKTELRRTKTDICRIVVRPGNRRQTKAVDTLSNEEFRLTIEAFIKKNQIFFETQRLAETEQPKYVN</sequence>
<dbReference type="PANTHER" id="PTHR33640">
    <property type="entry name" value="TRANSMEMBRANE PROTEIN"/>
    <property type="match status" value="1"/>
</dbReference>
<dbReference type="EMBL" id="JAJAGQ010000020">
    <property type="protein sequence ID" value="KAJ8532427.1"/>
    <property type="molecule type" value="Genomic_DNA"/>
</dbReference>
<name>A0A9Q1LD44_9SOLA</name>
<keyword evidence="3" id="KW-1185">Reference proteome</keyword>
<feature type="transmembrane region" description="Helical" evidence="1">
    <location>
        <begin position="29"/>
        <end position="46"/>
    </location>
</feature>
<keyword evidence="1" id="KW-0812">Transmembrane</keyword>
<dbReference type="OrthoDB" id="1082160at2759"/>
<protein>
    <recommendedName>
        <fullName evidence="4">DUF4408 domain-containing protein</fullName>
    </recommendedName>
</protein>
<dbReference type="PANTHER" id="PTHR33640:SF30">
    <property type="entry name" value="DUF4408 DOMAIN-CONTAINING PROTEIN"/>
    <property type="match status" value="1"/>
</dbReference>
<accession>A0A9Q1LD44</accession>
<proteinExistence type="predicted"/>
<evidence type="ECO:0000313" key="3">
    <source>
        <dbReference type="Proteomes" id="UP001152561"/>
    </source>
</evidence>